<dbReference type="Pfam" id="PF02486">
    <property type="entry name" value="Rep_trans"/>
    <property type="match status" value="1"/>
</dbReference>
<evidence type="ECO:0000259" key="2">
    <source>
        <dbReference type="Pfam" id="PF02486"/>
    </source>
</evidence>
<protein>
    <submittedName>
        <fullName evidence="3">Replication initiation factor domain-containing protein</fullName>
    </submittedName>
</protein>
<sequence length="291" mass="34252">MQTEIGQVDVKLDRITITGVIEESNQTLEKIMGELRWELEPDLRASAPWFRLTRNIGGDVYETVAVLMKNEFQNSWRLDTSNHLNNGNEKKSIQRVVLMMKDRHTTRIDVAFDFINCKYPGMKHVITKRNVTKTNFTTNYYGRGGSVETIYAGKRRSQALIRYYDKYVEQKRARKQIPEYIKNWERLELQLRSNKTGNWLKEADLMLDNFKLPEYEKIEKIDELVNVVIAIEHPEILKRFSKNRKSKTNKLIEANSGFNVEYAETAKKVLKNDAEKVQKEIDEFLLLLNRK</sequence>
<dbReference type="InterPro" id="IPR003491">
    <property type="entry name" value="REP-like_C"/>
</dbReference>
<evidence type="ECO:0000256" key="1">
    <source>
        <dbReference type="SAM" id="Coils"/>
    </source>
</evidence>
<keyword evidence="3" id="KW-0396">Initiation factor</keyword>
<gene>
    <name evidence="3" type="ORF">ODV15_10920</name>
</gene>
<name>A0A9X3WDT8_LACAM</name>
<dbReference type="AlphaFoldDB" id="A0A9X3WDT8"/>
<organism evidence="3 4">
    <name type="scientific">Lactobacillus amylovorus</name>
    <dbReference type="NCBI Taxonomy" id="1604"/>
    <lineage>
        <taxon>Bacteria</taxon>
        <taxon>Bacillati</taxon>
        <taxon>Bacillota</taxon>
        <taxon>Bacilli</taxon>
        <taxon>Lactobacillales</taxon>
        <taxon>Lactobacillaceae</taxon>
        <taxon>Lactobacillus</taxon>
    </lineage>
</organism>
<evidence type="ECO:0000313" key="3">
    <source>
        <dbReference type="EMBL" id="MDB6263019.1"/>
    </source>
</evidence>
<accession>A0A9X3WDT8</accession>
<keyword evidence="1" id="KW-0175">Coiled coil</keyword>
<dbReference type="EMBL" id="JAOTGU010000039">
    <property type="protein sequence ID" value="MDB6263019.1"/>
    <property type="molecule type" value="Genomic_DNA"/>
</dbReference>
<comment type="caution">
    <text evidence="3">The sequence shown here is derived from an EMBL/GenBank/DDBJ whole genome shotgun (WGS) entry which is preliminary data.</text>
</comment>
<feature type="coiled-coil region" evidence="1">
    <location>
        <begin position="260"/>
        <end position="287"/>
    </location>
</feature>
<dbReference type="RefSeq" id="WP_271870964.1">
    <property type="nucleotide sequence ID" value="NZ_JAOTGQ010000032.1"/>
</dbReference>
<reference evidence="3" key="1">
    <citation type="journal article" date="2022" name="Microorganisms">
        <title>Antibiotic Susceptibility, Resistance Gene Determinants and Corresponding Genomic Regions in Lactobacillus amylovorus Isolates Derived from Wild Boars and Domestic Pigs.</title>
        <authorList>
            <person name="Moravkova M."/>
            <person name="Kostovova I."/>
            <person name="Kavanova K."/>
            <person name="Pechar R."/>
            <person name="Stanek S."/>
            <person name="Brychta A."/>
            <person name="Zeman M."/>
            <person name="Kubasova T."/>
        </authorList>
    </citation>
    <scope>NUCLEOTIDE SEQUENCE</scope>
    <source>
        <strain evidence="3">M356A</strain>
    </source>
</reference>
<keyword evidence="3" id="KW-0648">Protein biosynthesis</keyword>
<proteinExistence type="predicted"/>
<dbReference type="Proteomes" id="UP001143700">
    <property type="component" value="Unassembled WGS sequence"/>
</dbReference>
<dbReference type="GO" id="GO:0003743">
    <property type="term" value="F:translation initiation factor activity"/>
    <property type="evidence" value="ECO:0007669"/>
    <property type="project" value="UniProtKB-KW"/>
</dbReference>
<evidence type="ECO:0000313" key="4">
    <source>
        <dbReference type="Proteomes" id="UP001143700"/>
    </source>
</evidence>
<reference evidence="3" key="2">
    <citation type="submission" date="2022-10" db="EMBL/GenBank/DDBJ databases">
        <authorList>
            <person name="Kostovova I."/>
            <person name="Moravkova M."/>
            <person name="Pechar R."/>
        </authorList>
    </citation>
    <scope>NUCLEOTIDE SEQUENCE</scope>
    <source>
        <strain evidence="3">M356A</strain>
    </source>
</reference>
<feature type="domain" description="Replication initiation protein-like C-terminal" evidence="2">
    <location>
        <begin position="106"/>
        <end position="196"/>
    </location>
</feature>